<evidence type="ECO:0000313" key="13">
    <source>
        <dbReference type="Proteomes" id="UP001558652"/>
    </source>
</evidence>
<proteinExistence type="inferred from homology"/>
<organism evidence="12 13">
    <name type="scientific">Ranatra chinensis</name>
    <dbReference type="NCBI Taxonomy" id="642074"/>
    <lineage>
        <taxon>Eukaryota</taxon>
        <taxon>Metazoa</taxon>
        <taxon>Ecdysozoa</taxon>
        <taxon>Arthropoda</taxon>
        <taxon>Hexapoda</taxon>
        <taxon>Insecta</taxon>
        <taxon>Pterygota</taxon>
        <taxon>Neoptera</taxon>
        <taxon>Paraneoptera</taxon>
        <taxon>Hemiptera</taxon>
        <taxon>Heteroptera</taxon>
        <taxon>Panheteroptera</taxon>
        <taxon>Nepomorpha</taxon>
        <taxon>Nepidae</taxon>
        <taxon>Ranatrinae</taxon>
        <taxon>Ranatra</taxon>
    </lineage>
</organism>
<dbReference type="SUPFAM" id="SSF57667">
    <property type="entry name" value="beta-beta-alpha zinc fingers"/>
    <property type="match status" value="5"/>
</dbReference>
<dbReference type="InterPro" id="IPR050527">
    <property type="entry name" value="Snail/Krueppel_Znf"/>
</dbReference>
<feature type="domain" description="C2H2-type" evidence="11">
    <location>
        <begin position="207"/>
        <end position="234"/>
    </location>
</feature>
<feature type="region of interest" description="Disordered" evidence="10">
    <location>
        <begin position="1"/>
        <end position="20"/>
    </location>
</feature>
<accession>A0ABD0XXZ9</accession>
<feature type="domain" description="C2H2-type" evidence="11">
    <location>
        <begin position="151"/>
        <end position="178"/>
    </location>
</feature>
<dbReference type="Proteomes" id="UP001558652">
    <property type="component" value="Unassembled WGS sequence"/>
</dbReference>
<protein>
    <recommendedName>
        <fullName evidence="11">C2H2-type domain-containing protein</fullName>
    </recommendedName>
</protein>
<dbReference type="GO" id="GO:0045893">
    <property type="term" value="P:positive regulation of DNA-templated transcription"/>
    <property type="evidence" value="ECO:0007669"/>
    <property type="project" value="UniProtKB-ARBA"/>
</dbReference>
<evidence type="ECO:0000256" key="8">
    <source>
        <dbReference type="ARBA" id="ARBA00037948"/>
    </source>
</evidence>
<feature type="compositionally biased region" description="Basic residues" evidence="10">
    <location>
        <begin position="335"/>
        <end position="344"/>
    </location>
</feature>
<dbReference type="PROSITE" id="PS50157">
    <property type="entry name" value="ZINC_FINGER_C2H2_2"/>
    <property type="match status" value="9"/>
</dbReference>
<dbReference type="GO" id="GO:0005694">
    <property type="term" value="C:chromosome"/>
    <property type="evidence" value="ECO:0007669"/>
    <property type="project" value="UniProtKB-ARBA"/>
</dbReference>
<feature type="domain" description="C2H2-type" evidence="11">
    <location>
        <begin position="319"/>
        <end position="347"/>
    </location>
</feature>
<evidence type="ECO:0000256" key="2">
    <source>
        <dbReference type="ARBA" id="ARBA00022723"/>
    </source>
</evidence>
<dbReference type="GO" id="GO:0005634">
    <property type="term" value="C:nucleus"/>
    <property type="evidence" value="ECO:0007669"/>
    <property type="project" value="UniProtKB-SubCell"/>
</dbReference>
<dbReference type="GO" id="GO:0043565">
    <property type="term" value="F:sequence-specific DNA binding"/>
    <property type="evidence" value="ECO:0007669"/>
    <property type="project" value="UniProtKB-ARBA"/>
</dbReference>
<keyword evidence="4 9" id="KW-0863">Zinc-finger</keyword>
<feature type="domain" description="C2H2-type" evidence="11">
    <location>
        <begin position="291"/>
        <end position="318"/>
    </location>
</feature>
<name>A0ABD0XXZ9_9HEMI</name>
<evidence type="ECO:0000256" key="6">
    <source>
        <dbReference type="ARBA" id="ARBA00023125"/>
    </source>
</evidence>
<dbReference type="InterPro" id="IPR013087">
    <property type="entry name" value="Znf_C2H2_type"/>
</dbReference>
<comment type="similarity">
    <text evidence="8">Belongs to the snail C2H2-type zinc-finger protein family.</text>
</comment>
<evidence type="ECO:0000259" key="11">
    <source>
        <dbReference type="PROSITE" id="PS50157"/>
    </source>
</evidence>
<feature type="domain" description="C2H2-type" evidence="11">
    <location>
        <begin position="235"/>
        <end position="262"/>
    </location>
</feature>
<keyword evidence="5" id="KW-0862">Zinc</keyword>
<dbReference type="AlphaFoldDB" id="A0ABD0XXZ9"/>
<evidence type="ECO:0000256" key="9">
    <source>
        <dbReference type="PROSITE-ProRule" id="PRU00042"/>
    </source>
</evidence>
<feature type="region of interest" description="Disordered" evidence="10">
    <location>
        <begin position="335"/>
        <end position="361"/>
    </location>
</feature>
<evidence type="ECO:0000313" key="12">
    <source>
        <dbReference type="EMBL" id="KAL1115210.1"/>
    </source>
</evidence>
<sequence>MASKRRNMFQKNKTQETMENEQLDINEIYGDLSSTDDCSAFGSDFRNLSDSDDKPRMTLEGSGRSGARRMDAVCSTDGLSSIKVPRKTPKRGKQFVCDECDYRAKYLSNFKRHKTIHSGEKPFACDQCDHRASLLSNLKKHKRLHTGDKPFLCDQCDYRATCLSHLKQHKTVHSGDKPFLCDQCDYRTNLVSNLKQHQRVHSGDKPFLCDHCDYRATNLSHLKRHRMIHSGEKPYNCDQCDYRTNRTMALKRHKAGHSGERAFACDLCDFAAARRSELRAHERTHSEGRAFACHRCDYRAANPCRLKQHAVVHRPERPFPCDRCDYRANQVSQLKKHKGRRHGGAHPTRSVHSTNFEETETGGNLKVQGRANMEGAAKLPSPSSGNFCRACKEVCGLEFPQRIADGNPLDEVSPTKLMGNPNVEPAHVAKLMQMVFDTRLGYFKDICDLSVLCCPARVRKPYERQGLRNDSIALDLSSSPPAARGLLYLAETTEDFRTGLLLYLNTDPFLPPVSTGRLPPGQGKRTPFVIGYLITESLSTLAVRSVLDDSLEVSMPECLQTI</sequence>
<comment type="subcellular location">
    <subcellularLocation>
        <location evidence="1">Nucleus</location>
    </subcellularLocation>
</comment>
<evidence type="ECO:0000256" key="10">
    <source>
        <dbReference type="SAM" id="MobiDB-lite"/>
    </source>
</evidence>
<dbReference type="FunFam" id="3.30.160.60:FF:000882">
    <property type="entry name" value="Predicted gene, 21060"/>
    <property type="match status" value="2"/>
</dbReference>
<evidence type="ECO:0000256" key="4">
    <source>
        <dbReference type="ARBA" id="ARBA00022771"/>
    </source>
</evidence>
<keyword evidence="13" id="KW-1185">Reference proteome</keyword>
<dbReference type="PANTHER" id="PTHR24388">
    <property type="entry name" value="ZINC FINGER PROTEIN"/>
    <property type="match status" value="1"/>
</dbReference>
<reference evidence="12 13" key="1">
    <citation type="submission" date="2024-07" db="EMBL/GenBank/DDBJ databases">
        <title>Chromosome-level genome assembly of the water stick insect Ranatra chinensis (Heteroptera: Nepidae).</title>
        <authorList>
            <person name="Liu X."/>
        </authorList>
    </citation>
    <scope>NUCLEOTIDE SEQUENCE [LARGE SCALE GENOMIC DNA]</scope>
    <source>
        <strain evidence="12">Cailab_2021Rc</strain>
        <tissue evidence="12">Muscle</tissue>
    </source>
</reference>
<evidence type="ECO:0000256" key="3">
    <source>
        <dbReference type="ARBA" id="ARBA00022737"/>
    </source>
</evidence>
<dbReference type="InterPro" id="IPR036236">
    <property type="entry name" value="Znf_C2H2_sf"/>
</dbReference>
<dbReference type="EMBL" id="JBFDAA010000020">
    <property type="protein sequence ID" value="KAL1115210.1"/>
    <property type="molecule type" value="Genomic_DNA"/>
</dbReference>
<dbReference type="Gene3D" id="3.30.160.60">
    <property type="entry name" value="Classic Zinc Finger"/>
    <property type="match status" value="8"/>
</dbReference>
<keyword evidence="7" id="KW-0539">Nucleus</keyword>
<evidence type="ECO:0000256" key="1">
    <source>
        <dbReference type="ARBA" id="ARBA00004123"/>
    </source>
</evidence>
<evidence type="ECO:0000256" key="5">
    <source>
        <dbReference type="ARBA" id="ARBA00022833"/>
    </source>
</evidence>
<dbReference type="GO" id="GO:0008270">
    <property type="term" value="F:zinc ion binding"/>
    <property type="evidence" value="ECO:0007669"/>
    <property type="project" value="UniProtKB-KW"/>
</dbReference>
<comment type="caution">
    <text evidence="12">The sequence shown here is derived from an EMBL/GenBank/DDBJ whole genome shotgun (WGS) entry which is preliminary data.</text>
</comment>
<keyword evidence="6" id="KW-0238">DNA-binding</keyword>
<keyword evidence="2" id="KW-0479">Metal-binding</keyword>
<feature type="compositionally biased region" description="Basic and acidic residues" evidence="10">
    <location>
        <begin position="47"/>
        <end position="57"/>
    </location>
</feature>
<dbReference type="PANTHER" id="PTHR24388:SF54">
    <property type="entry name" value="PROTEIN ESCARGOT"/>
    <property type="match status" value="1"/>
</dbReference>
<feature type="domain" description="C2H2-type" evidence="11">
    <location>
        <begin position="263"/>
        <end position="290"/>
    </location>
</feature>
<keyword evidence="3" id="KW-0677">Repeat</keyword>
<feature type="domain" description="C2H2-type" evidence="11">
    <location>
        <begin position="95"/>
        <end position="122"/>
    </location>
</feature>
<dbReference type="FunFam" id="3.30.160.60:FF:001732">
    <property type="entry name" value="Zgc:162936"/>
    <property type="match status" value="1"/>
</dbReference>
<feature type="domain" description="C2H2-type" evidence="11">
    <location>
        <begin position="179"/>
        <end position="206"/>
    </location>
</feature>
<feature type="region of interest" description="Disordered" evidence="10">
    <location>
        <begin position="46"/>
        <end position="65"/>
    </location>
</feature>
<feature type="domain" description="C2H2-type" evidence="11">
    <location>
        <begin position="123"/>
        <end position="150"/>
    </location>
</feature>
<dbReference type="SMART" id="SM00355">
    <property type="entry name" value="ZnF_C2H2"/>
    <property type="match status" value="9"/>
</dbReference>
<gene>
    <name evidence="12" type="ORF">AAG570_007241</name>
</gene>
<evidence type="ECO:0000256" key="7">
    <source>
        <dbReference type="ARBA" id="ARBA00023242"/>
    </source>
</evidence>
<dbReference type="FunFam" id="3.30.160.60:FF:000630">
    <property type="entry name" value="Zinc finger protein 180"/>
    <property type="match status" value="2"/>
</dbReference>